<comment type="function">
    <text evidence="6">Part of a membrane-bound complex that couples electron transfer with translocation of ions across the membrane.</text>
</comment>
<evidence type="ECO:0000313" key="8">
    <source>
        <dbReference type="EMBL" id="TCL44662.1"/>
    </source>
</evidence>
<sequence length="171" mass="17922">MKLVKDFVLPTAVLTIICLVVSAALSVTYGITNPIIEENSRRQAQEALMEVLPEADSFTETTDALPEGVLKLYTAQNGVGKVVQTSVSGYGGAVVVMTGVKTDGTVSGVKVLQNSETQGLGSRVMGSEYTAQFFGVSDPEQVESISGSTVSSNALKNSIRLAIETSQSGKE</sequence>
<keyword evidence="4 6" id="KW-0288">FMN</keyword>
<keyword evidence="9" id="KW-1185">Reference proteome</keyword>
<evidence type="ECO:0000259" key="7">
    <source>
        <dbReference type="SMART" id="SM00900"/>
    </source>
</evidence>
<dbReference type="HAMAP" id="MF_00479">
    <property type="entry name" value="RsxG_RnfG"/>
    <property type="match status" value="1"/>
</dbReference>
<evidence type="ECO:0000256" key="2">
    <source>
        <dbReference type="ARBA" id="ARBA00022553"/>
    </source>
</evidence>
<dbReference type="Proteomes" id="UP000294682">
    <property type="component" value="Unassembled WGS sequence"/>
</dbReference>
<comment type="subcellular location">
    <subcellularLocation>
        <location evidence="6">Cell membrane</location>
        <topology evidence="6">Single-pass membrane protein</topology>
    </subcellularLocation>
</comment>
<evidence type="ECO:0000256" key="3">
    <source>
        <dbReference type="ARBA" id="ARBA00022630"/>
    </source>
</evidence>
<dbReference type="AlphaFoldDB" id="A0A9X8UKV6"/>
<comment type="subunit">
    <text evidence="6">The complex is composed of six subunits: RnfA, RnfB, RnfC, RnfD, RnfE and RnfG.</text>
</comment>
<keyword evidence="6" id="KW-1003">Cell membrane</keyword>
<comment type="caution">
    <text evidence="8">The sequence shown here is derived from an EMBL/GenBank/DDBJ whole genome shotgun (WGS) entry which is preliminary data.</text>
</comment>
<gene>
    <name evidence="6" type="primary">rnfG</name>
    <name evidence="8" type="ORF">EDD78_102288</name>
</gene>
<evidence type="ECO:0000256" key="4">
    <source>
        <dbReference type="ARBA" id="ARBA00022643"/>
    </source>
</evidence>
<proteinExistence type="inferred from homology"/>
<keyword evidence="1 6" id="KW-0813">Transport</keyword>
<reference evidence="8 9" key="1">
    <citation type="submission" date="2019-03" db="EMBL/GenBank/DDBJ databases">
        <title>Genomic Encyclopedia of Type Strains, Phase IV (KMG-IV): sequencing the most valuable type-strain genomes for metagenomic binning, comparative biology and taxonomic classification.</title>
        <authorList>
            <person name="Goeker M."/>
        </authorList>
    </citation>
    <scope>NUCLEOTIDE SEQUENCE [LARGE SCALE GENOMIC DNA]</scope>
    <source>
        <strain evidence="8 9">DSM 100433</strain>
    </source>
</reference>
<dbReference type="InterPro" id="IPR010209">
    <property type="entry name" value="Ion_transpt_RnfG/RsxG"/>
</dbReference>
<keyword evidence="6" id="KW-1278">Translocase</keyword>
<dbReference type="GO" id="GO:0022900">
    <property type="term" value="P:electron transport chain"/>
    <property type="evidence" value="ECO:0007669"/>
    <property type="project" value="UniProtKB-UniRule"/>
</dbReference>
<keyword evidence="5 6" id="KW-0249">Electron transport</keyword>
<feature type="modified residue" description="FMN phosphoryl threonine" evidence="6">
    <location>
        <position position="149"/>
    </location>
</feature>
<evidence type="ECO:0000313" key="9">
    <source>
        <dbReference type="Proteomes" id="UP000294682"/>
    </source>
</evidence>
<dbReference type="PANTHER" id="PTHR36118:SF1">
    <property type="entry name" value="ION-TRANSLOCATING OXIDOREDUCTASE COMPLEX SUBUNIT G"/>
    <property type="match status" value="1"/>
</dbReference>
<dbReference type="Pfam" id="PF04205">
    <property type="entry name" value="FMN_bind"/>
    <property type="match status" value="1"/>
</dbReference>
<accession>A0A9X8UKV6</accession>
<keyword evidence="6" id="KW-0472">Membrane</keyword>
<evidence type="ECO:0000256" key="1">
    <source>
        <dbReference type="ARBA" id="ARBA00022448"/>
    </source>
</evidence>
<comment type="similarity">
    <text evidence="6">Belongs to the RnfG family.</text>
</comment>
<keyword evidence="2 6" id="KW-0597">Phosphoprotein</keyword>
<dbReference type="GO" id="GO:0010181">
    <property type="term" value="F:FMN binding"/>
    <property type="evidence" value="ECO:0007669"/>
    <property type="project" value="InterPro"/>
</dbReference>
<dbReference type="PANTHER" id="PTHR36118">
    <property type="entry name" value="ION-TRANSLOCATING OXIDOREDUCTASE COMPLEX SUBUNIT G"/>
    <property type="match status" value="1"/>
</dbReference>
<keyword evidence="6" id="KW-1133">Transmembrane helix</keyword>
<dbReference type="EMBL" id="SLUK01000002">
    <property type="protein sequence ID" value="TCL44662.1"/>
    <property type="molecule type" value="Genomic_DNA"/>
</dbReference>
<keyword evidence="3 6" id="KW-0285">Flavoprotein</keyword>
<protein>
    <recommendedName>
        <fullName evidence="6">Ion-translocating oxidoreductase complex subunit G</fullName>
        <ecNumber evidence="6">7.-.-.-</ecNumber>
    </recommendedName>
    <alternativeName>
        <fullName evidence="6">Rnf electron transport complex subunit G</fullName>
    </alternativeName>
</protein>
<dbReference type="SMART" id="SM00900">
    <property type="entry name" value="FMN_bind"/>
    <property type="match status" value="1"/>
</dbReference>
<dbReference type="InterPro" id="IPR007329">
    <property type="entry name" value="FMN-bd"/>
</dbReference>
<dbReference type="EC" id="7.-.-.-" evidence="6"/>
<evidence type="ECO:0000256" key="5">
    <source>
        <dbReference type="ARBA" id="ARBA00022982"/>
    </source>
</evidence>
<name>A0A9X8UKV6_9FIRM</name>
<dbReference type="GO" id="GO:0009055">
    <property type="term" value="F:electron transfer activity"/>
    <property type="evidence" value="ECO:0007669"/>
    <property type="project" value="InterPro"/>
</dbReference>
<keyword evidence="6" id="KW-0812">Transmembrane</keyword>
<feature type="domain" description="FMN-binding" evidence="7">
    <location>
        <begin position="89"/>
        <end position="166"/>
    </location>
</feature>
<dbReference type="OrthoDB" id="9794010at2"/>
<dbReference type="RefSeq" id="WP_079699282.1">
    <property type="nucleotide sequence ID" value="NZ_JADNAH010000001.1"/>
</dbReference>
<dbReference type="GO" id="GO:0005886">
    <property type="term" value="C:plasma membrane"/>
    <property type="evidence" value="ECO:0007669"/>
    <property type="project" value="UniProtKB-SubCell"/>
</dbReference>
<organism evidence="8 9">
    <name type="scientific">Harryflintia acetispora</name>
    <dbReference type="NCBI Taxonomy" id="1849041"/>
    <lineage>
        <taxon>Bacteria</taxon>
        <taxon>Bacillati</taxon>
        <taxon>Bacillota</taxon>
        <taxon>Clostridia</taxon>
        <taxon>Eubacteriales</taxon>
        <taxon>Oscillospiraceae</taxon>
        <taxon>Harryflintia</taxon>
    </lineage>
</organism>
<comment type="cofactor">
    <cofactor evidence="6">
        <name>FMN</name>
        <dbReference type="ChEBI" id="CHEBI:58210"/>
    </cofactor>
</comment>
<evidence type="ECO:0000256" key="6">
    <source>
        <dbReference type="HAMAP-Rule" id="MF_00479"/>
    </source>
</evidence>